<evidence type="ECO:0000256" key="2">
    <source>
        <dbReference type="ARBA" id="ARBA00004191"/>
    </source>
</evidence>
<evidence type="ECO:0000313" key="22">
    <source>
        <dbReference type="EMBL" id="KLO09754.1"/>
    </source>
</evidence>
<dbReference type="GO" id="GO:0071555">
    <property type="term" value="P:cell wall organization"/>
    <property type="evidence" value="ECO:0007669"/>
    <property type="project" value="UniProtKB-KW"/>
</dbReference>
<feature type="compositionally biased region" description="Polar residues" evidence="20">
    <location>
        <begin position="82"/>
        <end position="91"/>
    </location>
</feature>
<evidence type="ECO:0000256" key="14">
    <source>
        <dbReference type="ARBA" id="ARBA00023316"/>
    </source>
</evidence>
<gene>
    <name evidence="22" type="ORF">SCHPADRAFT_833560</name>
</gene>
<dbReference type="OrthoDB" id="68336at2759"/>
<evidence type="ECO:0000256" key="13">
    <source>
        <dbReference type="ARBA" id="ARBA00023277"/>
    </source>
</evidence>
<evidence type="ECO:0000256" key="12">
    <source>
        <dbReference type="ARBA" id="ARBA00023180"/>
    </source>
</evidence>
<evidence type="ECO:0000256" key="18">
    <source>
        <dbReference type="ARBA" id="ARBA00043078"/>
    </source>
</evidence>
<dbReference type="FunCoup" id="A0A0H2RD71">
    <property type="interactions" value="35"/>
</dbReference>
<comment type="function">
    <text evidence="16">Glucanases play a role in cell expansion during growth, in cell-cell fusion during mating, and in spore release during sporulation. This enzyme may be involved in beta-glucan degradation. Active on laminarin and lichenan.</text>
</comment>
<sequence>MSTYNAIGQQDNWLEKQQKKSKRTRWIIAGSVTVIIAAIVIGVAVGVTVHNNNSKSSSSDISTGTGGNGTATPGAGNNGSTVPQTNPNDPSSFEKDSRLIKSFYGIAYTPEGSQYPACGNSLSQVINDIQLMSQLTSKIRLYGADCNQSALVLEAIKQTKVDMQVYLANFPIDTDPAPYLRQRDAIVQALQTYGTSNVLGVTVGNEFMLDYLADNGGTDPNSAIGNAGAALLISNITDTRNTLSAAGFGSLPVGTSDAGAYFNNEVMNAIDYGMANVHPWFANVSIDQAAGWTWDFFTETNIAQSQASTKKPQMSIAETGWPTASDDAGNANNGASAASVPNLQTYLDTFVCQANTNGTQYFFFEYFDETWKAVQFGGVEGHWGLFNADRTLKNITIPNCPLS</sequence>
<keyword evidence="23" id="KW-1185">Reference proteome</keyword>
<proteinExistence type="inferred from homology"/>
<accession>A0A0H2RD71</accession>
<organism evidence="22 23">
    <name type="scientific">Schizopora paradoxa</name>
    <dbReference type="NCBI Taxonomy" id="27342"/>
    <lineage>
        <taxon>Eukaryota</taxon>
        <taxon>Fungi</taxon>
        <taxon>Dikarya</taxon>
        <taxon>Basidiomycota</taxon>
        <taxon>Agaricomycotina</taxon>
        <taxon>Agaricomycetes</taxon>
        <taxon>Hymenochaetales</taxon>
        <taxon>Schizoporaceae</taxon>
        <taxon>Schizopora</taxon>
    </lineage>
</organism>
<evidence type="ECO:0000256" key="19">
    <source>
        <dbReference type="RuleBase" id="RU004335"/>
    </source>
</evidence>
<dbReference type="GO" id="GO:0005886">
    <property type="term" value="C:plasma membrane"/>
    <property type="evidence" value="ECO:0007669"/>
    <property type="project" value="UniProtKB-SubCell"/>
</dbReference>
<dbReference type="PANTHER" id="PTHR16631">
    <property type="entry name" value="GLUCAN 1,3-BETA-GLUCOSIDASE"/>
    <property type="match status" value="1"/>
</dbReference>
<reference evidence="22 23" key="1">
    <citation type="submission" date="2015-04" db="EMBL/GenBank/DDBJ databases">
        <title>Complete genome sequence of Schizopora paradoxa KUC8140, a cosmopolitan wood degrader in East Asia.</title>
        <authorList>
            <consortium name="DOE Joint Genome Institute"/>
            <person name="Min B."/>
            <person name="Park H."/>
            <person name="Jang Y."/>
            <person name="Kim J.-J."/>
            <person name="Kim K.H."/>
            <person name="Pangilinan J."/>
            <person name="Lipzen A."/>
            <person name="Riley R."/>
            <person name="Grigoriev I.V."/>
            <person name="Spatafora J.W."/>
            <person name="Choi I.-G."/>
        </authorList>
    </citation>
    <scope>NUCLEOTIDE SEQUENCE [LARGE SCALE GENOMIC DNA]</scope>
    <source>
        <strain evidence="22 23">KUC8140</strain>
    </source>
</reference>
<evidence type="ECO:0000256" key="3">
    <source>
        <dbReference type="ARBA" id="ARBA00004401"/>
    </source>
</evidence>
<evidence type="ECO:0000256" key="1">
    <source>
        <dbReference type="ARBA" id="ARBA00000382"/>
    </source>
</evidence>
<dbReference type="InterPro" id="IPR050732">
    <property type="entry name" value="Beta-glucan_modifiers"/>
</dbReference>
<evidence type="ECO:0000256" key="7">
    <source>
        <dbReference type="ARBA" id="ARBA00022512"/>
    </source>
</evidence>
<dbReference type="Proteomes" id="UP000053477">
    <property type="component" value="Unassembled WGS sequence"/>
</dbReference>
<evidence type="ECO:0000256" key="20">
    <source>
        <dbReference type="SAM" id="MobiDB-lite"/>
    </source>
</evidence>
<dbReference type="InParanoid" id="A0A0H2RD71"/>
<dbReference type="EC" id="3.2.1.39" evidence="5"/>
<dbReference type="Gene3D" id="3.20.20.80">
    <property type="entry name" value="Glycosidases"/>
    <property type="match status" value="2"/>
</dbReference>
<dbReference type="GO" id="GO:0000272">
    <property type="term" value="P:polysaccharide catabolic process"/>
    <property type="evidence" value="ECO:0007669"/>
    <property type="project" value="UniProtKB-KW"/>
</dbReference>
<dbReference type="EMBL" id="KQ086046">
    <property type="protein sequence ID" value="KLO09754.1"/>
    <property type="molecule type" value="Genomic_DNA"/>
</dbReference>
<feature type="compositionally biased region" description="Low complexity" evidence="20">
    <location>
        <begin position="54"/>
        <end position="63"/>
    </location>
</feature>
<keyword evidence="12" id="KW-0325">Glycoprotein</keyword>
<keyword evidence="10 22" id="KW-0378">Hydrolase</keyword>
<keyword evidence="13" id="KW-0119">Carbohydrate metabolism</keyword>
<comment type="subcellular location">
    <subcellularLocation>
        <location evidence="3">Cell membrane</location>
        <topology evidence="3">Single-pass type II membrane protein</topology>
    </subcellularLocation>
    <subcellularLocation>
        <location evidence="2">Secreted</location>
        <location evidence="2">Cell wall</location>
    </subcellularLocation>
</comment>
<dbReference type="GO" id="GO:0009986">
    <property type="term" value="C:cell surface"/>
    <property type="evidence" value="ECO:0007669"/>
    <property type="project" value="TreeGrafter"/>
</dbReference>
<keyword evidence="11 21" id="KW-0472">Membrane</keyword>
<evidence type="ECO:0000256" key="21">
    <source>
        <dbReference type="SAM" id="Phobius"/>
    </source>
</evidence>
<evidence type="ECO:0000256" key="17">
    <source>
        <dbReference type="ARBA" id="ARBA00042373"/>
    </source>
</evidence>
<evidence type="ECO:0000313" key="23">
    <source>
        <dbReference type="Proteomes" id="UP000053477"/>
    </source>
</evidence>
<comment type="catalytic activity">
    <reaction evidence="1">
        <text>Hydrolysis of (1-&gt;3)-beta-D-glucosidic linkages in (1-&gt;3)-beta-D-glucans.</text>
        <dbReference type="EC" id="3.2.1.39"/>
    </reaction>
</comment>
<feature type="region of interest" description="Disordered" evidence="20">
    <location>
        <begin position="54"/>
        <end position="94"/>
    </location>
</feature>
<keyword evidence="8" id="KW-0964">Secreted</keyword>
<evidence type="ECO:0000256" key="10">
    <source>
        <dbReference type="ARBA" id="ARBA00022801"/>
    </source>
</evidence>
<keyword evidence="6" id="KW-1003">Cell membrane</keyword>
<keyword evidence="21" id="KW-0812">Transmembrane</keyword>
<evidence type="ECO:0000256" key="5">
    <source>
        <dbReference type="ARBA" id="ARBA00012780"/>
    </source>
</evidence>
<keyword evidence="7" id="KW-0134">Cell wall</keyword>
<keyword evidence="21" id="KW-1133">Transmembrane helix</keyword>
<dbReference type="SUPFAM" id="SSF51445">
    <property type="entry name" value="(Trans)glycosidases"/>
    <property type="match status" value="1"/>
</dbReference>
<keyword evidence="9" id="KW-0732">Signal</keyword>
<evidence type="ECO:0000256" key="11">
    <source>
        <dbReference type="ARBA" id="ARBA00023136"/>
    </source>
</evidence>
<dbReference type="InterPro" id="IPR017853">
    <property type="entry name" value="GH"/>
</dbReference>
<dbReference type="GO" id="GO:0005576">
    <property type="term" value="C:extracellular region"/>
    <property type="evidence" value="ECO:0007669"/>
    <property type="project" value="TreeGrafter"/>
</dbReference>
<comment type="similarity">
    <text evidence="4 19">Belongs to the glycosyl hydrolase 17 family.</text>
</comment>
<keyword evidence="14" id="KW-0961">Cell wall biogenesis/degradation</keyword>
<dbReference type="Pfam" id="PF00332">
    <property type="entry name" value="Glyco_hydro_17"/>
    <property type="match status" value="1"/>
</dbReference>
<evidence type="ECO:0000256" key="4">
    <source>
        <dbReference type="ARBA" id="ARBA00008773"/>
    </source>
</evidence>
<evidence type="ECO:0000256" key="15">
    <source>
        <dbReference type="ARBA" id="ARBA00023326"/>
    </source>
</evidence>
<evidence type="ECO:0000256" key="8">
    <source>
        <dbReference type="ARBA" id="ARBA00022525"/>
    </source>
</evidence>
<feature type="compositionally biased region" description="Low complexity" evidence="20">
    <location>
        <begin position="70"/>
        <end position="81"/>
    </location>
</feature>
<evidence type="ECO:0000256" key="9">
    <source>
        <dbReference type="ARBA" id="ARBA00022729"/>
    </source>
</evidence>
<dbReference type="STRING" id="27342.A0A0H2RD71"/>
<dbReference type="AlphaFoldDB" id="A0A0H2RD71"/>
<dbReference type="InterPro" id="IPR000490">
    <property type="entry name" value="Glyco_hydro_17"/>
</dbReference>
<dbReference type="GO" id="GO:0009277">
    <property type="term" value="C:fungal-type cell wall"/>
    <property type="evidence" value="ECO:0007669"/>
    <property type="project" value="TreeGrafter"/>
</dbReference>
<feature type="transmembrane region" description="Helical" evidence="21">
    <location>
        <begin position="26"/>
        <end position="49"/>
    </location>
</feature>
<evidence type="ECO:0000256" key="16">
    <source>
        <dbReference type="ARBA" id="ARBA00037649"/>
    </source>
</evidence>
<dbReference type="PANTHER" id="PTHR16631:SF17">
    <property type="entry name" value="GLUCAN ENDO-1,3-BETA-GLUCOSIDASE BTGC"/>
    <property type="match status" value="1"/>
</dbReference>
<evidence type="ECO:0000256" key="6">
    <source>
        <dbReference type="ARBA" id="ARBA00022475"/>
    </source>
</evidence>
<protein>
    <recommendedName>
        <fullName evidence="5">glucan endo-1,3-beta-D-glucosidase</fullName>
        <ecNumber evidence="5">3.2.1.39</ecNumber>
    </recommendedName>
    <alternativeName>
        <fullName evidence="18">Endo-1,3-beta-glucanase btgC</fullName>
    </alternativeName>
    <alternativeName>
        <fullName evidence="17">Laminarinase btgC</fullName>
    </alternativeName>
</protein>
<name>A0A0H2RD71_9AGAM</name>
<dbReference type="GO" id="GO:0042973">
    <property type="term" value="F:glucan endo-1,3-beta-D-glucosidase activity"/>
    <property type="evidence" value="ECO:0007669"/>
    <property type="project" value="UniProtKB-EC"/>
</dbReference>
<keyword evidence="15" id="KW-0624">Polysaccharide degradation</keyword>